<protein>
    <submittedName>
        <fullName evidence="1">Uncharacterized protein</fullName>
    </submittedName>
</protein>
<comment type="caution">
    <text evidence="1">The sequence shown here is derived from an EMBL/GenBank/DDBJ whole genome shotgun (WGS) entry which is preliminary data.</text>
</comment>
<dbReference type="EMBL" id="JANBUP010000560">
    <property type="protein sequence ID" value="KAJ2810989.1"/>
    <property type="molecule type" value="Genomic_DNA"/>
</dbReference>
<evidence type="ECO:0000313" key="1">
    <source>
        <dbReference type="EMBL" id="KAJ2810989.1"/>
    </source>
</evidence>
<sequence>MSAIEWRIRVKALMESGVEREFQVDVLSDETVGDFRGRLATKSQVEPQKQRLIYHGRLLVDDAQKLVDVGVSNGSALHMVARPTAAAAPTVTTSAERGNSGARGERGALPSSQQQTPFGLTPLAAQVMDQTLNRLRTGVPQSDLDARQRVIQGISRDFGADNGGEWVASTAGPLSYVINREAAPWSSLTEEEFRRGGVRDMDSVSRGSNVDAYMPIPGLVSNDSQLSRQSEHPPFRAQASRAQANELVYELHENLLPALRRLPGHENYDYSSTSPSGPHYLGQATTNQIEVVGEALSGLGDAFVELGRSLQSVGSQWQNRNSLQPDAAYSPEQMQNILQALRQLVRTASVTTPFLQTTLAQTPSEQPATTAAPANSTLLQMSPYQAATLMSSHRRTRRLQSVDVAMDVPRSRAQATVEIEFTMTPMSTNTRDSQQPQLQLQPQPQPQPRPRVHPDPTGSVSFATLLANAGQQVATNAQTAANNTSGAESREGFVQLDPSLSLQSIMEQFHSRVSRMFQDGSPGPDSVGTSVQPPLDASRSGQTGPQVDTSAAASNASNSDANAGFAGFVDRLSTLGSQTARSDRSNLSTTTEYGSVIDATNRAPRFFAMNLGGNSNIGQILPGLMQPNNPFSIASIFLGTEAATTASTSRRASVASNTSAAVASDSGSNAGQASAAPAPPLVFRNRDAATGAGTGPRTGEVRARSDSISSSGNTAEGASSNSNRSSGSSKRHKADEPPHDEDQGSSGGR</sequence>
<dbReference type="Proteomes" id="UP001140096">
    <property type="component" value="Unassembled WGS sequence"/>
</dbReference>
<gene>
    <name evidence="1" type="ORF">H4S07_002342</name>
</gene>
<reference evidence="1" key="1">
    <citation type="submission" date="2022-07" db="EMBL/GenBank/DDBJ databases">
        <title>Phylogenomic reconstructions and comparative analyses of Kickxellomycotina fungi.</title>
        <authorList>
            <person name="Reynolds N.K."/>
            <person name="Stajich J.E."/>
            <person name="Barry K."/>
            <person name="Grigoriev I.V."/>
            <person name="Crous P."/>
            <person name="Smith M.E."/>
        </authorList>
    </citation>
    <scope>NUCLEOTIDE SEQUENCE</scope>
    <source>
        <strain evidence="1">CBS 102833</strain>
    </source>
</reference>
<accession>A0ACC1LKW3</accession>
<organism evidence="1 2">
    <name type="scientific">Coemansia furcata</name>
    <dbReference type="NCBI Taxonomy" id="417177"/>
    <lineage>
        <taxon>Eukaryota</taxon>
        <taxon>Fungi</taxon>
        <taxon>Fungi incertae sedis</taxon>
        <taxon>Zoopagomycota</taxon>
        <taxon>Kickxellomycotina</taxon>
        <taxon>Kickxellomycetes</taxon>
        <taxon>Kickxellales</taxon>
        <taxon>Kickxellaceae</taxon>
        <taxon>Coemansia</taxon>
    </lineage>
</organism>
<keyword evidence="2" id="KW-1185">Reference proteome</keyword>
<evidence type="ECO:0000313" key="2">
    <source>
        <dbReference type="Proteomes" id="UP001140096"/>
    </source>
</evidence>
<name>A0ACC1LKW3_9FUNG</name>
<proteinExistence type="predicted"/>